<protein>
    <submittedName>
        <fullName evidence="1">Uncharacterized protein</fullName>
    </submittedName>
</protein>
<accession>A0A0A9BT74</accession>
<organism evidence="1">
    <name type="scientific">Arundo donax</name>
    <name type="common">Giant reed</name>
    <name type="synonym">Donax arundinaceus</name>
    <dbReference type="NCBI Taxonomy" id="35708"/>
    <lineage>
        <taxon>Eukaryota</taxon>
        <taxon>Viridiplantae</taxon>
        <taxon>Streptophyta</taxon>
        <taxon>Embryophyta</taxon>
        <taxon>Tracheophyta</taxon>
        <taxon>Spermatophyta</taxon>
        <taxon>Magnoliopsida</taxon>
        <taxon>Liliopsida</taxon>
        <taxon>Poales</taxon>
        <taxon>Poaceae</taxon>
        <taxon>PACMAD clade</taxon>
        <taxon>Arundinoideae</taxon>
        <taxon>Arundineae</taxon>
        <taxon>Arundo</taxon>
    </lineage>
</organism>
<evidence type="ECO:0000313" key="1">
    <source>
        <dbReference type="EMBL" id="JAD66496.1"/>
    </source>
</evidence>
<name>A0A0A9BT74_ARUDO</name>
<sequence length="53" mass="5951">MLMNHVQFVGGSAFLGRPAHQLFDAMLQWGSLARACLHGFAKVPFQVYNCLDR</sequence>
<reference evidence="1" key="1">
    <citation type="submission" date="2014-09" db="EMBL/GenBank/DDBJ databases">
        <authorList>
            <person name="Magalhaes I.L.F."/>
            <person name="Oliveira U."/>
            <person name="Santos F.R."/>
            <person name="Vidigal T.H.D.A."/>
            <person name="Brescovit A.D."/>
            <person name="Santos A.J."/>
        </authorList>
    </citation>
    <scope>NUCLEOTIDE SEQUENCE</scope>
    <source>
        <tissue evidence="1">Shoot tissue taken approximately 20 cm above the soil surface</tissue>
    </source>
</reference>
<reference evidence="1" key="2">
    <citation type="journal article" date="2015" name="Data Brief">
        <title>Shoot transcriptome of the giant reed, Arundo donax.</title>
        <authorList>
            <person name="Barrero R.A."/>
            <person name="Guerrero F.D."/>
            <person name="Moolhuijzen P."/>
            <person name="Goolsby J.A."/>
            <person name="Tidwell J."/>
            <person name="Bellgard S.E."/>
            <person name="Bellgard M.I."/>
        </authorList>
    </citation>
    <scope>NUCLEOTIDE SEQUENCE</scope>
    <source>
        <tissue evidence="1">Shoot tissue taken approximately 20 cm above the soil surface</tissue>
    </source>
</reference>
<dbReference type="EMBL" id="GBRH01231399">
    <property type="protein sequence ID" value="JAD66496.1"/>
    <property type="molecule type" value="Transcribed_RNA"/>
</dbReference>
<proteinExistence type="predicted"/>
<dbReference type="AlphaFoldDB" id="A0A0A9BT74"/>